<evidence type="ECO:0000313" key="3">
    <source>
        <dbReference type="Proteomes" id="UP001204144"/>
    </source>
</evidence>
<evidence type="ECO:0000313" key="2">
    <source>
        <dbReference type="EMBL" id="MCP9762352.1"/>
    </source>
</evidence>
<dbReference type="Proteomes" id="UP001204144">
    <property type="component" value="Unassembled WGS sequence"/>
</dbReference>
<keyword evidence="1" id="KW-1133">Transmembrane helix</keyword>
<evidence type="ECO:0000256" key="1">
    <source>
        <dbReference type="SAM" id="Phobius"/>
    </source>
</evidence>
<proteinExistence type="predicted"/>
<organism evidence="2 3">
    <name type="scientific">Lacihabitans soyangensis</name>
    <dbReference type="NCBI Taxonomy" id="869394"/>
    <lineage>
        <taxon>Bacteria</taxon>
        <taxon>Pseudomonadati</taxon>
        <taxon>Bacteroidota</taxon>
        <taxon>Cytophagia</taxon>
        <taxon>Cytophagales</taxon>
        <taxon>Leadbetterellaceae</taxon>
        <taxon>Lacihabitans</taxon>
    </lineage>
</organism>
<dbReference type="EMBL" id="RJUF01000009">
    <property type="protein sequence ID" value="MCP9762352.1"/>
    <property type="molecule type" value="Genomic_DNA"/>
</dbReference>
<reference evidence="2 3" key="1">
    <citation type="submission" date="2018-11" db="EMBL/GenBank/DDBJ databases">
        <title>Novel bacteria species description.</title>
        <authorList>
            <person name="Han J.-H."/>
        </authorList>
    </citation>
    <scope>NUCLEOTIDE SEQUENCE [LARGE SCALE GENOMIC DNA]</scope>
    <source>
        <strain evidence="2 3">KCTC23259</strain>
    </source>
</reference>
<dbReference type="AlphaFoldDB" id="A0AAE3KRM0"/>
<keyword evidence="3" id="KW-1185">Reference proteome</keyword>
<sequence length="146" mass="17155">MNYKQAFTSNYKKIFVGIIILAFAVLFYSNNFEEKESLNKVVDWPEITTANNLKCNLKTKYFEGRIYNQLNLSINDSSKESRRIKGCTLKFLDQENFLIREFDYSELTNLVDENGIIVGYEINESFEISKEEYKSYSNYSVAVLER</sequence>
<feature type="transmembrane region" description="Helical" evidence="1">
    <location>
        <begin position="12"/>
        <end position="29"/>
    </location>
</feature>
<name>A0AAE3KRM0_9BACT</name>
<dbReference type="RefSeq" id="WP_255036114.1">
    <property type="nucleotide sequence ID" value="NZ_RJUF01000009.1"/>
</dbReference>
<keyword evidence="1" id="KW-0472">Membrane</keyword>
<gene>
    <name evidence="2" type="ORF">EGI31_05260</name>
</gene>
<keyword evidence="1" id="KW-0812">Transmembrane</keyword>
<protein>
    <submittedName>
        <fullName evidence="2">Uncharacterized protein</fullName>
    </submittedName>
</protein>
<comment type="caution">
    <text evidence="2">The sequence shown here is derived from an EMBL/GenBank/DDBJ whole genome shotgun (WGS) entry which is preliminary data.</text>
</comment>
<accession>A0AAE3KRM0</accession>